<evidence type="ECO:0000313" key="4">
    <source>
        <dbReference type="Proteomes" id="UP000694844"/>
    </source>
</evidence>
<name>A0A8B8B1D1_CRAVI</name>
<evidence type="ECO:0000256" key="1">
    <source>
        <dbReference type="ARBA" id="ARBA00009243"/>
    </source>
</evidence>
<dbReference type="PANTHER" id="PTHR14241">
    <property type="entry name" value="INTERFERON-INDUCED PROTEIN 44"/>
    <property type="match status" value="1"/>
</dbReference>
<proteinExistence type="inferred from homology"/>
<dbReference type="InterPro" id="IPR006571">
    <property type="entry name" value="TLDc_dom"/>
</dbReference>
<dbReference type="SUPFAM" id="SSF52540">
    <property type="entry name" value="P-loop containing nucleoside triphosphate hydrolases"/>
    <property type="match status" value="1"/>
</dbReference>
<organism evidence="4 6">
    <name type="scientific">Crassostrea virginica</name>
    <name type="common">Eastern oyster</name>
    <dbReference type="NCBI Taxonomy" id="6565"/>
    <lineage>
        <taxon>Eukaryota</taxon>
        <taxon>Metazoa</taxon>
        <taxon>Spiralia</taxon>
        <taxon>Lophotrochozoa</taxon>
        <taxon>Mollusca</taxon>
        <taxon>Bivalvia</taxon>
        <taxon>Autobranchia</taxon>
        <taxon>Pteriomorphia</taxon>
        <taxon>Ostreida</taxon>
        <taxon>Ostreoidea</taxon>
        <taxon>Ostreidae</taxon>
        <taxon>Crassostrea</taxon>
    </lineage>
</organism>
<feature type="domain" description="TLDc" evidence="3">
    <location>
        <begin position="1"/>
        <end position="196"/>
    </location>
</feature>
<keyword evidence="4" id="KW-1185">Reference proteome</keyword>
<dbReference type="InterPro" id="IPR030379">
    <property type="entry name" value="G_SEPTIN_dom"/>
</dbReference>
<evidence type="ECO:0000313" key="5">
    <source>
        <dbReference type="RefSeq" id="XP_022297216.1"/>
    </source>
</evidence>
<dbReference type="PANTHER" id="PTHR14241:SF32">
    <property type="entry name" value="VWFA DOMAIN-CONTAINING PROTEIN-RELATED"/>
    <property type="match status" value="1"/>
</dbReference>
<sequence>MPELLKKAYRDELVTWIGRPCHFRLLYKISRDGCSAQTFHQKCDGQGPTVTVLYNTNNTIFGGYLSQSWNSNGGYIVDDSAFLFRLQYNGVSNPLKFPIQRINNEYRYNEQYLYGYQETYEKHESYAGYGDGNCGPYFGNGDLKTFSGVIKRSRNYFSLNGSVSGLGNTYNLNGQNCNSITNNNLQVTDLEVYKVENGAAVLTILDKPWRDHAEWSEKKMTELKDALVAYKPAEEADVRAANILLLGQIGAGKSTFFNSVNSIFRGRITSKACSGSFEHSVTTMYRQYKIKTSSGNFLNFRLCDTRGFEEEFSMDTQEISFILDGNIPDRYQFNPMVPVSWNTPGIMKNTDLDHKIHCVAFVIDSSTADVMPDKVFKQMKDLQIKMNQRGLPQIVLLTKPDKICPDVHEDVTKLFTSSALRDAVEKVADIMGLPRAHVLPVKNYDNESKLKLGINITIMEALERCLDFADDFIDDQLEKMAAKEN</sequence>
<evidence type="ECO:0000259" key="3">
    <source>
        <dbReference type="PROSITE" id="PS51886"/>
    </source>
</evidence>
<dbReference type="PROSITE" id="PS51886">
    <property type="entry name" value="TLDC"/>
    <property type="match status" value="1"/>
</dbReference>
<dbReference type="InterPro" id="IPR027417">
    <property type="entry name" value="P-loop_NTPase"/>
</dbReference>
<comment type="similarity">
    <text evidence="1">Belongs to the IFI44 family.</text>
</comment>
<accession>A0A8B8B1D1</accession>
<comment type="similarity">
    <text evidence="2">Belongs to the TRAFAC class TrmE-Era-EngA-EngB-Septin-like GTPase superfamily. Septin GTPase family.</text>
</comment>
<dbReference type="GO" id="GO:0005525">
    <property type="term" value="F:GTP binding"/>
    <property type="evidence" value="ECO:0007669"/>
    <property type="project" value="UniProtKB-KW"/>
</dbReference>
<dbReference type="Proteomes" id="UP000694844">
    <property type="component" value="Chromosome 8"/>
</dbReference>
<evidence type="ECO:0000313" key="6">
    <source>
        <dbReference type="RefSeq" id="XP_022297217.1"/>
    </source>
</evidence>
<keyword evidence="2" id="KW-0547">Nucleotide-binding</keyword>
<dbReference type="Pfam" id="PF07534">
    <property type="entry name" value="TLD"/>
    <property type="match status" value="1"/>
</dbReference>
<keyword evidence="2" id="KW-0342">GTP-binding</keyword>
<dbReference type="OrthoDB" id="9984961at2759"/>
<dbReference type="SMART" id="SM00584">
    <property type="entry name" value="TLDc"/>
    <property type="match status" value="1"/>
</dbReference>
<dbReference type="Pfam" id="PF00735">
    <property type="entry name" value="Septin"/>
    <property type="match status" value="1"/>
</dbReference>
<protein>
    <submittedName>
        <fullName evidence="5 6">Interferon-induced protein 44-like</fullName>
    </submittedName>
</protein>
<evidence type="ECO:0000256" key="2">
    <source>
        <dbReference type="RuleBase" id="RU004560"/>
    </source>
</evidence>
<dbReference type="KEGG" id="cvn:111106717"/>
<dbReference type="AlphaFoldDB" id="A0A8B8B1D1"/>
<dbReference type="CDD" id="cd00882">
    <property type="entry name" value="Ras_like_GTPase"/>
    <property type="match status" value="1"/>
</dbReference>
<gene>
    <name evidence="5 6" type="primary">LOC111106717</name>
</gene>
<dbReference type="RefSeq" id="XP_022297217.1">
    <property type="nucleotide sequence ID" value="XM_022441509.1"/>
</dbReference>
<dbReference type="RefSeq" id="XP_022297216.1">
    <property type="nucleotide sequence ID" value="XM_022441508.1"/>
</dbReference>
<dbReference type="GeneID" id="111106717"/>
<reference evidence="5 6" key="1">
    <citation type="submission" date="2025-04" db="UniProtKB">
        <authorList>
            <consortium name="RefSeq"/>
        </authorList>
    </citation>
    <scope>IDENTIFICATION</scope>
    <source>
        <tissue evidence="5 6">Whole sample</tissue>
    </source>
</reference>
<dbReference type="Gene3D" id="3.40.50.300">
    <property type="entry name" value="P-loop containing nucleotide triphosphate hydrolases"/>
    <property type="match status" value="1"/>
</dbReference>